<accession>A0ACC5XN43</accession>
<name>A0ACC5XN43_PANGG</name>
<gene>
    <name evidence="1" type="ORF">PGIGA_G00147730</name>
</gene>
<proteinExistence type="predicted"/>
<organism evidence="1 2">
    <name type="scientific">Pangasianodon gigas</name>
    <name type="common">Mekong giant catfish</name>
    <name type="synonym">Pangasius gigas</name>
    <dbReference type="NCBI Taxonomy" id="30993"/>
    <lineage>
        <taxon>Eukaryota</taxon>
        <taxon>Metazoa</taxon>
        <taxon>Chordata</taxon>
        <taxon>Craniata</taxon>
        <taxon>Vertebrata</taxon>
        <taxon>Euteleostomi</taxon>
        <taxon>Actinopterygii</taxon>
        <taxon>Neopterygii</taxon>
        <taxon>Teleostei</taxon>
        <taxon>Ostariophysi</taxon>
        <taxon>Siluriformes</taxon>
        <taxon>Pangasiidae</taxon>
        <taxon>Pangasianodon</taxon>
    </lineage>
</organism>
<protein>
    <submittedName>
        <fullName evidence="1">Uncharacterized protein</fullName>
    </submittedName>
</protein>
<evidence type="ECO:0000313" key="1">
    <source>
        <dbReference type="EMBL" id="MCI4392602.1"/>
    </source>
</evidence>
<evidence type="ECO:0000313" key="2">
    <source>
        <dbReference type="Proteomes" id="UP000829447"/>
    </source>
</evidence>
<dbReference type="Proteomes" id="UP000829447">
    <property type="component" value="Linkage Group LG24"/>
</dbReference>
<keyword evidence="2" id="KW-1185">Reference proteome</keyword>
<dbReference type="EMBL" id="CM040477">
    <property type="protein sequence ID" value="MCI4392602.1"/>
    <property type="molecule type" value="Genomic_DNA"/>
</dbReference>
<comment type="caution">
    <text evidence="1">The sequence shown here is derived from an EMBL/GenBank/DDBJ whole genome shotgun (WGS) entry which is preliminary data.</text>
</comment>
<sequence>MALSEDLLAQRNKLENEILALESTLGNGSNIADLLSSDSDSAEESDDSGHAGRDVAHEDLEAERQQIQREIEELERTLGADAALVDALTDSEHGSLMDSNDEDSDEDLDLPQDLETCLQMNLVYQEVLNEKLADLERLLKENREQQKELEEQLSGPSYVSPGLPHLKLFLGSFMKPYFKDKLTGLGPPANEETKERLTHGTKPCDEMKIRRWEPWQKTLLINSVVTDTMKRMLQPKLSKMEYLTAKMSKAKDAEKEELQNQITLLEKDITEIRSMKEDQLYGDRNDDHDWDKISNIDFEGLRQPDDLMRFWQNYLHPSINKSTWSQDEIAKLEDVVEKYMCCNWDQIAESLGTNRTAFMCFQTYQRYISKQFRKREWTTEEDQVFKELVDKMRIGNFIPYTQISYFMEGRDSSQLIYRWTCVLDPSIKKGPWTKEEDELLLNAVKKYGCKEWWKIRLEVPGRTDNSCRDRYLDCLRADIKRGTWSDEEVELLKKLVEKYGVGKWAKIASEIPNRVDSQCLNKWKWMMQTAHKKGVKRGRLRKSSVKREPQLKRKCVRQKKIKKEEEGEEDFQTESDTSEDEKEQVPYMDSDDEQAVENVSSDEDCKLEYVQPNMKEWIPARGNKLAHSPGKLKTVLVRMLTEAEESAGGCVRNTVLDTTGKPVKTYVGMEPPALQKQNSSNEPAMIMVSESDVKHMLTCMRASVMKVRTPKTKTRLSPRTNRNDAKNDEEEDKSEMESSQRRRCKSVPKAVATTQLSYDLMLAITPWVGNVLMPLSFNERRVCEADIVRKRAADVPLVKSSVFLLFLQALKIDTDGCKKVIEARRDKVSLVKCIILLLI</sequence>
<reference evidence="1 2" key="1">
    <citation type="journal article" date="2022" name="bioRxiv">
        <title>An ancient truncated duplication of the anti-Mullerian hormone receptor type 2 gene is a potential conserved master sex determinant in the Pangasiidae catfish family.</title>
        <authorList>
            <person name="Wen M."/>
            <person name="Pan Q."/>
            <person name="Jouanno E."/>
            <person name="Montfort J."/>
            <person name="Zahm M."/>
            <person name="Cabau C."/>
            <person name="Klopp C."/>
            <person name="Iampietro C."/>
            <person name="Roques C."/>
            <person name="Bouchez O."/>
            <person name="Castinel A."/>
            <person name="Donnadieu C."/>
            <person name="Parrinello H."/>
            <person name="Poncet C."/>
            <person name="Belmonte E."/>
            <person name="Gautier V."/>
            <person name="Avarre J.-C."/>
            <person name="Dugue R."/>
            <person name="Gustiano R."/>
            <person name="Ha T.T.T."/>
            <person name="Campet M."/>
            <person name="Sriphairoj K."/>
            <person name="Ribolli J."/>
            <person name="de Almeida F.L."/>
            <person name="Desvignes T."/>
            <person name="Postlethwait J.H."/>
            <person name="Bucao C.F."/>
            <person name="Robinson-Rechavi M."/>
            <person name="Bobe J."/>
            <person name="Herpin A."/>
            <person name="Guiguen Y."/>
        </authorList>
    </citation>
    <scope>NUCLEOTIDE SEQUENCE [LARGE SCALE GENOMIC DNA]</scope>
    <source>
        <strain evidence="1">YG-Dec2019</strain>
    </source>
</reference>